<comment type="caution">
    <text evidence="5">The sequence shown here is derived from an EMBL/GenBank/DDBJ whole genome shotgun (WGS) entry which is preliminary data.</text>
</comment>
<dbReference type="SUPFAM" id="SSF56801">
    <property type="entry name" value="Acetyl-CoA synthetase-like"/>
    <property type="match status" value="1"/>
</dbReference>
<dbReference type="Pfam" id="PF00550">
    <property type="entry name" value="PP-binding"/>
    <property type="match status" value="1"/>
</dbReference>
<keyword evidence="1" id="KW-0596">Phosphopantetheine</keyword>
<dbReference type="Gene3D" id="3.40.50.12780">
    <property type="entry name" value="N-terminal domain of ligase-like"/>
    <property type="match status" value="1"/>
</dbReference>
<dbReference type="PROSITE" id="PS00455">
    <property type="entry name" value="AMP_BINDING"/>
    <property type="match status" value="1"/>
</dbReference>
<feature type="domain" description="Carrier" evidence="4">
    <location>
        <begin position="650"/>
        <end position="728"/>
    </location>
</feature>
<gene>
    <name evidence="5" type="ORF">CCR75_002878</name>
</gene>
<dbReference type="GO" id="GO:0031177">
    <property type="term" value="F:phosphopantetheine binding"/>
    <property type="evidence" value="ECO:0007669"/>
    <property type="project" value="InterPro"/>
</dbReference>
<dbReference type="PANTHER" id="PTHR22754">
    <property type="entry name" value="DISCO-INTERACTING PROTEIN 2 DIP2 -RELATED"/>
    <property type="match status" value="1"/>
</dbReference>
<dbReference type="InterPro" id="IPR042099">
    <property type="entry name" value="ANL_N_sf"/>
</dbReference>
<dbReference type="AlphaFoldDB" id="A0A976FMR7"/>
<accession>A0A976FMR7</accession>
<proteinExistence type="predicted"/>
<dbReference type="KEGG" id="blac:94346646"/>
<dbReference type="Pfam" id="PF00501">
    <property type="entry name" value="AMP-binding"/>
    <property type="match status" value="1"/>
</dbReference>
<evidence type="ECO:0000259" key="4">
    <source>
        <dbReference type="PROSITE" id="PS50075"/>
    </source>
</evidence>
<dbReference type="GeneID" id="94346646"/>
<dbReference type="PROSITE" id="PS50075">
    <property type="entry name" value="CARRIER"/>
    <property type="match status" value="1"/>
</dbReference>
<evidence type="ECO:0000313" key="5">
    <source>
        <dbReference type="EMBL" id="TDH69394.1"/>
    </source>
</evidence>
<dbReference type="Proteomes" id="UP000294530">
    <property type="component" value="Unassembled WGS sequence"/>
</dbReference>
<name>A0A976FMR7_BRELC</name>
<dbReference type="Gene3D" id="3.30.300.30">
    <property type="match status" value="1"/>
</dbReference>
<dbReference type="InterPro" id="IPR000873">
    <property type="entry name" value="AMP-dep_synth/lig_dom"/>
</dbReference>
<dbReference type="InterPro" id="IPR040097">
    <property type="entry name" value="FAAL/FAAC"/>
</dbReference>
<dbReference type="InterPro" id="IPR020845">
    <property type="entry name" value="AMP-binding_CS"/>
</dbReference>
<dbReference type="InterPro" id="IPR045851">
    <property type="entry name" value="AMP-bd_C_sf"/>
</dbReference>
<reference evidence="5 6" key="1">
    <citation type="journal article" date="2021" name="Genome Biol.">
        <title>AFLAP: assembly-free linkage analysis pipeline using k-mers from genome sequencing data.</title>
        <authorList>
            <person name="Fletcher K."/>
            <person name="Zhang L."/>
            <person name="Gil J."/>
            <person name="Han R."/>
            <person name="Cavanaugh K."/>
            <person name="Michelmore R."/>
        </authorList>
    </citation>
    <scope>NUCLEOTIDE SEQUENCE [LARGE SCALE GENOMIC DNA]</scope>
    <source>
        <strain evidence="5 6">SF5</strain>
    </source>
</reference>
<evidence type="ECO:0000313" key="6">
    <source>
        <dbReference type="Proteomes" id="UP000294530"/>
    </source>
</evidence>
<dbReference type="Gene3D" id="1.10.1200.10">
    <property type="entry name" value="ACP-like"/>
    <property type="match status" value="1"/>
</dbReference>
<protein>
    <recommendedName>
        <fullName evidence="4">Carrier domain-containing protein</fullName>
    </recommendedName>
</protein>
<dbReference type="GO" id="GO:0016874">
    <property type="term" value="F:ligase activity"/>
    <property type="evidence" value="ECO:0007669"/>
    <property type="project" value="UniProtKB-KW"/>
</dbReference>
<dbReference type="InterPro" id="IPR020806">
    <property type="entry name" value="PKS_PP-bd"/>
</dbReference>
<keyword evidence="2" id="KW-0597">Phosphoprotein</keyword>
<dbReference type="InterPro" id="IPR009081">
    <property type="entry name" value="PP-bd_ACP"/>
</dbReference>
<evidence type="ECO:0000256" key="2">
    <source>
        <dbReference type="ARBA" id="ARBA00022553"/>
    </source>
</evidence>
<sequence>MSSELLERVEKWAIETPAKTMLSFVDDKGVVVSSLTCMELNKRMQNLAGLLVASPQQHNKGVGLMPGDRVLLVYPPGLDFIVAFLACLKAGVVAVPVYPPDPRRMKKDIRMFVAVTQNSQATTALTCSMYYNAKKISSMKEKFSFSGSAMWPEHLHWVVTDDLMHSKGINPETLWLFQLPAAESIAFLQYTSGSTSASKGVILSHGNLNHNLRTISSALHAGQDTIVVSWLPQYHDMGLIGAYLGTIFNGGVGVYMSPFSFIRDPCLWLQLVSKYRATHLQAPNFAYSLLARKKDRLFAHGEHIDLSSVRHMINGAEPIQGDAMDAFYRIFSPLGLAHGVVKPTYGLAEHTVFVCGGGKLRLWVDKEALESNHVFQVIDNANTAVVGKEMIGCGIPLRKDYGIDVRIVDIRTFEEKLEGETGEIWIASASKAQGYYGASMRELSVKTFQAKVVGDKDNHLFLRTGDVGVLYHQELFICGRIKDLIIIRGRNHYPQDLEATAESFSDLRPGCCAAFSYAGSGNDGEEQLAVVAELRDIKLNSKASLCGKIRTAIAREHGVKVTLVVLLAPRSILKTTSGKIARSRCKKALEEKKFDELYRNEDLIADVSSENIKEDEAVRGETMIRNADSVDIITTDENTKTKLPSVITSESSNQVLVFLIDELARVLGVERVEIDYNTPLQDLGLDSMALTQLQGVLAQKYHVHVEDELLYGESTTLATLHAGLCGGTSGSTTGQSSTSVRKQKLFCGCIAC</sequence>
<keyword evidence="3" id="KW-0436">Ligase</keyword>
<dbReference type="OrthoDB" id="199633at2759"/>
<evidence type="ECO:0000256" key="3">
    <source>
        <dbReference type="ARBA" id="ARBA00022598"/>
    </source>
</evidence>
<dbReference type="InterPro" id="IPR036736">
    <property type="entry name" value="ACP-like_sf"/>
</dbReference>
<dbReference type="SMART" id="SM00823">
    <property type="entry name" value="PKS_PP"/>
    <property type="match status" value="1"/>
</dbReference>
<dbReference type="EMBL" id="SHOA02000002">
    <property type="protein sequence ID" value="TDH69394.1"/>
    <property type="molecule type" value="Genomic_DNA"/>
</dbReference>
<dbReference type="PANTHER" id="PTHR22754:SF32">
    <property type="entry name" value="DISCO-INTERACTING PROTEIN 2"/>
    <property type="match status" value="1"/>
</dbReference>
<organism evidence="5 6">
    <name type="scientific">Bremia lactucae</name>
    <name type="common">Lettuce downy mildew</name>
    <dbReference type="NCBI Taxonomy" id="4779"/>
    <lineage>
        <taxon>Eukaryota</taxon>
        <taxon>Sar</taxon>
        <taxon>Stramenopiles</taxon>
        <taxon>Oomycota</taxon>
        <taxon>Peronosporomycetes</taxon>
        <taxon>Peronosporales</taxon>
        <taxon>Peronosporaceae</taxon>
        <taxon>Bremia</taxon>
    </lineage>
</organism>
<dbReference type="RefSeq" id="XP_067818893.1">
    <property type="nucleotide sequence ID" value="XM_067960975.1"/>
</dbReference>
<dbReference type="GO" id="GO:0008610">
    <property type="term" value="P:lipid biosynthetic process"/>
    <property type="evidence" value="ECO:0007669"/>
    <property type="project" value="InterPro"/>
</dbReference>
<dbReference type="SUPFAM" id="SSF47336">
    <property type="entry name" value="ACP-like"/>
    <property type="match status" value="1"/>
</dbReference>
<evidence type="ECO:0000256" key="1">
    <source>
        <dbReference type="ARBA" id="ARBA00022450"/>
    </source>
</evidence>
<keyword evidence="6" id="KW-1185">Reference proteome</keyword>
<dbReference type="CDD" id="cd05931">
    <property type="entry name" value="FAAL"/>
    <property type="match status" value="1"/>
</dbReference>